<dbReference type="PANTHER" id="PTHR15503:SF45">
    <property type="entry name" value="RNA-DIRECTED DNA POLYMERASE HOMOLOG"/>
    <property type="match status" value="1"/>
</dbReference>
<comment type="caution">
    <text evidence="1">The sequence shown here is derived from an EMBL/GenBank/DDBJ whole genome shotgun (WGS) entry which is preliminary data.</text>
</comment>
<evidence type="ECO:0008006" key="2">
    <source>
        <dbReference type="Google" id="ProtNLM"/>
    </source>
</evidence>
<name>A0A6N2C6J6_SOLCI</name>
<organism evidence="1">
    <name type="scientific">Solanum chilense</name>
    <name type="common">Tomato</name>
    <name type="synonym">Lycopersicon chilense</name>
    <dbReference type="NCBI Taxonomy" id="4083"/>
    <lineage>
        <taxon>Eukaryota</taxon>
        <taxon>Viridiplantae</taxon>
        <taxon>Streptophyta</taxon>
        <taxon>Embryophyta</taxon>
        <taxon>Tracheophyta</taxon>
        <taxon>Spermatophyta</taxon>
        <taxon>Magnoliopsida</taxon>
        <taxon>eudicotyledons</taxon>
        <taxon>Gunneridae</taxon>
        <taxon>Pentapetalae</taxon>
        <taxon>asterids</taxon>
        <taxon>lamiids</taxon>
        <taxon>Solanales</taxon>
        <taxon>Solanaceae</taxon>
        <taxon>Solanoideae</taxon>
        <taxon>Solaneae</taxon>
        <taxon>Solanum</taxon>
        <taxon>Solanum subgen. Lycopersicon</taxon>
    </lineage>
</organism>
<reference evidence="1" key="1">
    <citation type="submission" date="2019-05" db="EMBL/GenBank/DDBJ databases">
        <title>The de novo reference genome and transcriptome assemblies of the wild tomato species Solanum chilense.</title>
        <authorList>
            <person name="Stam R."/>
            <person name="Nosenko T."/>
            <person name="Hoerger A.C."/>
            <person name="Stephan W."/>
            <person name="Seidel M.A."/>
            <person name="Kuhn J.M.M."/>
            <person name="Haberer G."/>
            <person name="Tellier A."/>
        </authorList>
    </citation>
    <scope>NUCLEOTIDE SEQUENCE</scope>
    <source>
        <tissue evidence="1">Mature leaves</tissue>
    </source>
</reference>
<dbReference type="EMBL" id="RXGB01000731">
    <property type="protein sequence ID" value="TMX02008.1"/>
    <property type="molecule type" value="Genomic_DNA"/>
</dbReference>
<accession>A0A6N2C6J6</accession>
<dbReference type="PANTHER" id="PTHR15503">
    <property type="entry name" value="LDOC1 RELATED"/>
    <property type="match status" value="1"/>
</dbReference>
<dbReference type="InterPro" id="IPR032567">
    <property type="entry name" value="RTL1-rel"/>
</dbReference>
<dbReference type="InterPro" id="IPR043502">
    <property type="entry name" value="DNA/RNA_pol_sf"/>
</dbReference>
<gene>
    <name evidence="1" type="ORF">EJD97_022881</name>
</gene>
<protein>
    <recommendedName>
        <fullName evidence="2">Reverse transcriptase domain-containing protein</fullName>
    </recommendedName>
</protein>
<evidence type="ECO:0000313" key="1">
    <source>
        <dbReference type="EMBL" id="TMX02008.1"/>
    </source>
</evidence>
<dbReference type="SUPFAM" id="SSF56672">
    <property type="entry name" value="DNA/RNA polymerases"/>
    <property type="match status" value="1"/>
</dbReference>
<dbReference type="Gene3D" id="3.10.10.10">
    <property type="entry name" value="HIV Type 1 Reverse Transcriptase, subunit A, domain 1"/>
    <property type="match status" value="1"/>
</dbReference>
<proteinExistence type="predicted"/>
<sequence length="269" mass="30740">MKDKAMTDQVNRQNVQRENPLVRSMADRLRDFTRMNPPIFTDSKTSEDLQEFVYERKAKGREAFGMLGGLRLKIRQFLVLETTEKILASVNSPDSKRGNRAMGTLTFRGVQHLEEADPITRRAMEVICSVPERIVLSMAVLTVESENRALMPASVTGAAIVEPSKRNMFYTFKGREEQEKSTDMVPMNVFQDIFPDYLHGVPPRREIVFGIELEPDFKPISIPLYKMASSELKGLKLKLKDLTDKGFIQPSISPWGAPMLFVKKERWNP</sequence>
<dbReference type="AlphaFoldDB" id="A0A6N2C6J6"/>